<dbReference type="EC" id="1.3.1.94" evidence="1"/>
<comment type="subcellular location">
    <subcellularLocation>
        <location evidence="1">Endoplasmic reticulum membrane</location>
    </subcellularLocation>
</comment>
<protein>
    <recommendedName>
        <fullName evidence="1">Polyprenal reductase</fullName>
        <ecNumber evidence="1">1.3.1.94</ecNumber>
    </recommendedName>
</protein>
<comment type="similarity">
    <text evidence="1">Belongs to the steroid 5-alpha reductase family. Polyprenal reductase subfamily.</text>
</comment>
<evidence type="ECO:0000313" key="2">
    <source>
        <dbReference type="EMBL" id="KAH3834719.1"/>
    </source>
</evidence>
<dbReference type="GO" id="GO:0005789">
    <property type="term" value="C:endoplasmic reticulum membrane"/>
    <property type="evidence" value="ECO:0007669"/>
    <property type="project" value="UniProtKB-SubCell"/>
</dbReference>
<comment type="catalytic activity">
    <reaction evidence="1">
        <text>a di-trans,poly-cis-dolichal + NADP(+) = a di-trans,poly-cis-polyprenal + NADPH + H(+)</text>
        <dbReference type="Rhea" id="RHEA:80727"/>
        <dbReference type="Rhea" id="RHEA-COMP:19536"/>
        <dbReference type="Rhea" id="RHEA-COMP:19537"/>
        <dbReference type="ChEBI" id="CHEBI:15378"/>
        <dbReference type="ChEBI" id="CHEBI:57783"/>
        <dbReference type="ChEBI" id="CHEBI:58349"/>
        <dbReference type="ChEBI" id="CHEBI:231623"/>
        <dbReference type="ChEBI" id="CHEBI:231637"/>
        <dbReference type="EC" id="1.3.1.94"/>
    </reaction>
    <physiologicalReaction direction="right-to-left" evidence="1">
        <dbReference type="Rhea" id="RHEA:80729"/>
    </physiologicalReaction>
</comment>
<dbReference type="Proteomes" id="UP000828390">
    <property type="component" value="Unassembled WGS sequence"/>
</dbReference>
<comment type="caution">
    <text evidence="2">The sequence shown here is derived from an EMBL/GenBank/DDBJ whole genome shotgun (WGS) entry which is preliminary data.</text>
</comment>
<dbReference type="GO" id="GO:0003865">
    <property type="term" value="F:3-oxo-5-alpha-steroid 4-dehydrogenase activity"/>
    <property type="evidence" value="ECO:0007669"/>
    <property type="project" value="TreeGrafter"/>
</dbReference>
<accession>A0A9D4QKS0</accession>
<keyword evidence="1" id="KW-0812">Transmembrane</keyword>
<reference evidence="2" key="2">
    <citation type="submission" date="2020-11" db="EMBL/GenBank/DDBJ databases">
        <authorList>
            <person name="McCartney M.A."/>
            <person name="Auch B."/>
            <person name="Kono T."/>
            <person name="Mallez S."/>
            <person name="Becker A."/>
            <person name="Gohl D.M."/>
            <person name="Silverstein K.A.T."/>
            <person name="Koren S."/>
            <person name="Bechman K.B."/>
            <person name="Herman A."/>
            <person name="Abrahante J.E."/>
            <person name="Garbe J."/>
        </authorList>
    </citation>
    <scope>NUCLEOTIDE SEQUENCE</scope>
    <source>
        <strain evidence="2">Duluth1</strain>
        <tissue evidence="2">Whole animal</tissue>
    </source>
</reference>
<keyword evidence="1" id="KW-0472">Membrane</keyword>
<dbReference type="EMBL" id="JAIWYP010000004">
    <property type="protein sequence ID" value="KAH3834719.1"/>
    <property type="molecule type" value="Genomic_DNA"/>
</dbReference>
<keyword evidence="1" id="KW-0560">Oxidoreductase</keyword>
<dbReference type="GO" id="GO:0160198">
    <property type="term" value="F:polyprenal reductase activity"/>
    <property type="evidence" value="ECO:0007669"/>
    <property type="project" value="UniProtKB-EC"/>
</dbReference>
<organism evidence="2 3">
    <name type="scientific">Dreissena polymorpha</name>
    <name type="common">Zebra mussel</name>
    <name type="synonym">Mytilus polymorpha</name>
    <dbReference type="NCBI Taxonomy" id="45954"/>
    <lineage>
        <taxon>Eukaryota</taxon>
        <taxon>Metazoa</taxon>
        <taxon>Spiralia</taxon>
        <taxon>Lophotrochozoa</taxon>
        <taxon>Mollusca</taxon>
        <taxon>Bivalvia</taxon>
        <taxon>Autobranchia</taxon>
        <taxon>Heteroconchia</taxon>
        <taxon>Euheterodonta</taxon>
        <taxon>Imparidentia</taxon>
        <taxon>Neoheterodontei</taxon>
        <taxon>Myida</taxon>
        <taxon>Dreissenoidea</taxon>
        <taxon>Dreissenidae</taxon>
        <taxon>Dreissena</taxon>
    </lineage>
</organism>
<keyword evidence="1" id="KW-0521">NADP</keyword>
<dbReference type="GO" id="GO:0016095">
    <property type="term" value="P:polyprenol catabolic process"/>
    <property type="evidence" value="ECO:0007669"/>
    <property type="project" value="UniProtKB-UniRule"/>
</dbReference>
<dbReference type="PANTHER" id="PTHR14624">
    <property type="entry name" value="DFG10 PROTEIN"/>
    <property type="match status" value="1"/>
</dbReference>
<dbReference type="AlphaFoldDB" id="A0A9D4QKS0"/>
<gene>
    <name evidence="2" type="ORF">DPMN_108054</name>
</gene>
<dbReference type="GO" id="GO:0006488">
    <property type="term" value="P:dolichol-linked oligosaccharide biosynthetic process"/>
    <property type="evidence" value="ECO:0007669"/>
    <property type="project" value="UniProtKB-UniRule"/>
</dbReference>
<dbReference type="GO" id="GO:0102389">
    <property type="term" value="F:polyprenol reductase activity"/>
    <property type="evidence" value="ECO:0007669"/>
    <property type="project" value="UniProtKB-UniRule"/>
</dbReference>
<dbReference type="InterPro" id="IPR039698">
    <property type="entry name" value="Dfg10/SRD5A3"/>
</dbReference>
<name>A0A9D4QKS0_DREPO</name>
<keyword evidence="3" id="KW-1185">Reference proteome</keyword>
<comment type="caution">
    <text evidence="1">Lacks conserved residue(s) required for the propagation of feature annotation.</text>
</comment>
<comment type="function">
    <text evidence="1">Plays a key role in early steps of protein N-linked glycosylation by being involved in the conversion of polyprenol into dolichol. Acts as a polyprenal reductase that mediates the reduction of polyprenal into dolichal in a NADP-dependent mechanism. Dolichols are required for the synthesis of dolichol-linked monosaccharides and the oligosaccharide precursor used for N-glycosylation.</text>
</comment>
<feature type="transmembrane region" description="Helical" evidence="1">
    <location>
        <begin position="44"/>
        <end position="63"/>
    </location>
</feature>
<dbReference type="PANTHER" id="PTHR14624:SF0">
    <property type="entry name" value="POLYPRENOL REDUCTASE"/>
    <property type="match status" value="1"/>
</dbReference>
<evidence type="ECO:0000313" key="3">
    <source>
        <dbReference type="Proteomes" id="UP000828390"/>
    </source>
</evidence>
<evidence type="ECO:0000256" key="1">
    <source>
        <dbReference type="RuleBase" id="RU367081"/>
    </source>
</evidence>
<sequence>MLIAGYGDAFSNLIVLVCADVQVTRRFLECLTVSVYSPDGKISILVYIVGVTFYGALPLSSLAGTDYSRSISGTGISSVCFDGQIQFELFLLMMSGYFKSTFEGLEFQQGLNGWNC</sequence>
<keyword evidence="1" id="KW-1133">Transmembrane helix</keyword>
<proteinExistence type="inferred from homology"/>
<reference evidence="2" key="1">
    <citation type="journal article" date="2019" name="bioRxiv">
        <title>The Genome of the Zebra Mussel, Dreissena polymorpha: A Resource for Invasive Species Research.</title>
        <authorList>
            <person name="McCartney M.A."/>
            <person name="Auch B."/>
            <person name="Kono T."/>
            <person name="Mallez S."/>
            <person name="Zhang Y."/>
            <person name="Obille A."/>
            <person name="Becker A."/>
            <person name="Abrahante J.E."/>
            <person name="Garbe J."/>
            <person name="Badalamenti J.P."/>
            <person name="Herman A."/>
            <person name="Mangelson H."/>
            <person name="Liachko I."/>
            <person name="Sullivan S."/>
            <person name="Sone E.D."/>
            <person name="Koren S."/>
            <person name="Silverstein K.A.T."/>
            <person name="Beckman K.B."/>
            <person name="Gohl D.M."/>
        </authorList>
    </citation>
    <scope>NUCLEOTIDE SEQUENCE</scope>
    <source>
        <strain evidence="2">Duluth1</strain>
        <tissue evidence="2">Whole animal</tissue>
    </source>
</reference>
<keyword evidence="1" id="KW-0256">Endoplasmic reticulum</keyword>
<comment type="pathway">
    <text evidence="1">Protein modification; protein glycosylation.</text>
</comment>